<dbReference type="Gene3D" id="6.10.140.2220">
    <property type="match status" value="1"/>
</dbReference>
<dbReference type="Proteomes" id="UP000623687">
    <property type="component" value="Unassembled WGS sequence"/>
</dbReference>
<accession>A0A8H6ZHG4</accession>
<reference evidence="6" key="1">
    <citation type="submission" date="2019-07" db="EMBL/GenBank/DDBJ databases">
        <authorList>
            <person name="Palmer J.M."/>
        </authorList>
    </citation>
    <scope>NUCLEOTIDE SEQUENCE</scope>
    <source>
        <strain evidence="6">PC9</strain>
    </source>
</reference>
<proteinExistence type="predicted"/>
<evidence type="ECO:0000256" key="3">
    <source>
        <dbReference type="ARBA" id="ARBA00022833"/>
    </source>
</evidence>
<organism evidence="6 7">
    <name type="scientific">Pleurotus ostreatus</name>
    <name type="common">Oyster mushroom</name>
    <name type="synonym">White-rot fungus</name>
    <dbReference type="NCBI Taxonomy" id="5322"/>
    <lineage>
        <taxon>Eukaryota</taxon>
        <taxon>Fungi</taxon>
        <taxon>Dikarya</taxon>
        <taxon>Basidiomycota</taxon>
        <taxon>Agaricomycotina</taxon>
        <taxon>Agaricomycetes</taxon>
        <taxon>Agaricomycetidae</taxon>
        <taxon>Agaricales</taxon>
        <taxon>Pleurotineae</taxon>
        <taxon>Pleurotaceae</taxon>
        <taxon>Pleurotus</taxon>
    </lineage>
</organism>
<evidence type="ECO:0000313" key="7">
    <source>
        <dbReference type="Proteomes" id="UP000623687"/>
    </source>
</evidence>
<dbReference type="SUPFAM" id="SSF144232">
    <property type="entry name" value="HIT/MYND zinc finger-like"/>
    <property type="match status" value="1"/>
</dbReference>
<evidence type="ECO:0000256" key="4">
    <source>
        <dbReference type="PROSITE-ProRule" id="PRU00134"/>
    </source>
</evidence>
<dbReference type="OrthoDB" id="432970at2759"/>
<dbReference type="InterPro" id="IPR002893">
    <property type="entry name" value="Znf_MYND"/>
</dbReference>
<evidence type="ECO:0000259" key="5">
    <source>
        <dbReference type="PROSITE" id="PS50865"/>
    </source>
</evidence>
<dbReference type="Pfam" id="PF01753">
    <property type="entry name" value="zf-MYND"/>
    <property type="match status" value="1"/>
</dbReference>
<evidence type="ECO:0000256" key="2">
    <source>
        <dbReference type="ARBA" id="ARBA00022771"/>
    </source>
</evidence>
<keyword evidence="3" id="KW-0862">Zinc</keyword>
<dbReference type="AlphaFoldDB" id="A0A8H6ZHG4"/>
<dbReference type="PROSITE" id="PS50865">
    <property type="entry name" value="ZF_MYND_2"/>
    <property type="match status" value="1"/>
</dbReference>
<dbReference type="RefSeq" id="XP_036626092.1">
    <property type="nucleotide sequence ID" value="XM_036771471.1"/>
</dbReference>
<gene>
    <name evidence="6" type="ORF">PC9H_001825</name>
</gene>
<protein>
    <recommendedName>
        <fullName evidence="5">MYND-type domain-containing protein</fullName>
    </recommendedName>
</protein>
<dbReference type="PROSITE" id="PS01360">
    <property type="entry name" value="ZF_MYND_1"/>
    <property type="match status" value="1"/>
</dbReference>
<keyword evidence="7" id="KW-1185">Reference proteome</keyword>
<comment type="caution">
    <text evidence="6">The sequence shown here is derived from an EMBL/GenBank/DDBJ whole genome shotgun (WGS) entry which is preliminary data.</text>
</comment>
<dbReference type="GeneID" id="59371666"/>
<keyword evidence="1" id="KW-0479">Metal-binding</keyword>
<dbReference type="EMBL" id="JACETU010000010">
    <property type="protein sequence ID" value="KAF7419238.1"/>
    <property type="molecule type" value="Genomic_DNA"/>
</dbReference>
<keyword evidence="2 4" id="KW-0863">Zinc-finger</keyword>
<sequence>MASRSKLNQICQFCRCTPRTELKKCHKCGSVSYCSHACQREDLTNHQRACRVAREGVIIPPLDFLKTRKEKERLTEILTHCVPRLLTALYNDLARWMEAKSSALLERCINDLKLRYTPSACETHVLRVVVSRDEMWPSSTSTPGELFTVTKFQVMDVQYARESMVLWKDCMRELEIQRREAKANGLGMIAVVGIECPALATVRLLQFTGVGRYLLVTPAESGQRSHRRARR</sequence>
<name>A0A8H6ZHG4_PLEOS</name>
<dbReference type="GO" id="GO:0008270">
    <property type="term" value="F:zinc ion binding"/>
    <property type="evidence" value="ECO:0007669"/>
    <property type="project" value="UniProtKB-KW"/>
</dbReference>
<evidence type="ECO:0000313" key="6">
    <source>
        <dbReference type="EMBL" id="KAF7419238.1"/>
    </source>
</evidence>
<feature type="domain" description="MYND-type" evidence="5">
    <location>
        <begin position="11"/>
        <end position="50"/>
    </location>
</feature>
<evidence type="ECO:0000256" key="1">
    <source>
        <dbReference type="ARBA" id="ARBA00022723"/>
    </source>
</evidence>
<dbReference type="VEuPathDB" id="FungiDB:PC9H_001825"/>